<dbReference type="CDD" id="cd13585">
    <property type="entry name" value="PBP2_TMBP_like"/>
    <property type="match status" value="1"/>
</dbReference>
<reference evidence="3 4" key="1">
    <citation type="submission" date="2019-01" db="EMBL/GenBank/DDBJ databases">
        <title>PMF-metabolizing Aryl O-demethylase.</title>
        <authorList>
            <person name="Kim M."/>
        </authorList>
    </citation>
    <scope>NUCLEOTIDE SEQUENCE [LARGE SCALE GENOMIC DNA]</scope>
    <source>
        <strain evidence="3 4">PMF1</strain>
    </source>
</reference>
<dbReference type="AlphaFoldDB" id="A0A4P6M3Q0"/>
<name>A0A4P6M3Q0_9FIRM</name>
<feature type="signal peptide" evidence="2">
    <location>
        <begin position="1"/>
        <end position="30"/>
    </location>
</feature>
<feature type="region of interest" description="Disordered" evidence="1">
    <location>
        <begin position="30"/>
        <end position="49"/>
    </location>
</feature>
<dbReference type="InterPro" id="IPR050490">
    <property type="entry name" value="Bact_solute-bd_prot1"/>
</dbReference>
<organism evidence="3 4">
    <name type="scientific">Blautia producta</name>
    <dbReference type="NCBI Taxonomy" id="33035"/>
    <lineage>
        <taxon>Bacteria</taxon>
        <taxon>Bacillati</taxon>
        <taxon>Bacillota</taxon>
        <taxon>Clostridia</taxon>
        <taxon>Lachnospirales</taxon>
        <taxon>Lachnospiraceae</taxon>
        <taxon>Blautia</taxon>
    </lineage>
</organism>
<keyword evidence="2" id="KW-0732">Signal</keyword>
<dbReference type="SUPFAM" id="SSF53850">
    <property type="entry name" value="Periplasmic binding protein-like II"/>
    <property type="match status" value="1"/>
</dbReference>
<gene>
    <name evidence="3" type="ORF">PMF13cell1_05368</name>
</gene>
<dbReference type="Pfam" id="PF01547">
    <property type="entry name" value="SBP_bac_1"/>
    <property type="match status" value="1"/>
</dbReference>
<evidence type="ECO:0000256" key="2">
    <source>
        <dbReference type="SAM" id="SignalP"/>
    </source>
</evidence>
<dbReference type="KEGG" id="bpro:PMF13cell1_05368"/>
<evidence type="ECO:0000313" key="4">
    <source>
        <dbReference type="Proteomes" id="UP000289794"/>
    </source>
</evidence>
<dbReference type="EMBL" id="CP035945">
    <property type="protein sequence ID" value="QBE99774.1"/>
    <property type="molecule type" value="Genomic_DNA"/>
</dbReference>
<proteinExistence type="predicted"/>
<dbReference type="PROSITE" id="PS51257">
    <property type="entry name" value="PROKAR_LIPOPROTEIN"/>
    <property type="match status" value="1"/>
</dbReference>
<dbReference type="Gene3D" id="3.40.190.10">
    <property type="entry name" value="Periplasmic binding protein-like II"/>
    <property type="match status" value="1"/>
</dbReference>
<sequence>MKKRNWRKKMAAGTAVLMTGTMLLSGCTSAEEDAGAGGQESKQEETTQDTEITVYTSAINDDAYGQEFKKMVEENLDFKVNFEAEPLLYADTVNKATTMLASGDDSVDVYYIDEIMQLSFMSADFLEPIDDVITEEDLNEFMDGYADKFLKKDGHVYGVPADFGGILFFVNKKMFDEAKIAVPTNQEEFIEAAKALTKDGKYGLLEAWDKASHLQDNLNRWCLMFGGNFYDWTLDGTKEAIKFMYDLVHTYGVTSIDNLSVDYETGNQKFTDGNAAMYFQWASASSSFAEAGKYGDEIICAPMPAFTTNKTPMSSWMWVVNKNSSKKEAAKEYVKFMASPEAQAAYMKATGKFSPTANLSVWDDAELTKGLLTVEEHKSYVQDNAFEARTLSERHSEYMDTVTGTLQEYLMDEISYEECLEKGQQQIDELLGKN</sequence>
<dbReference type="Proteomes" id="UP000289794">
    <property type="component" value="Chromosome"/>
</dbReference>
<dbReference type="InterPro" id="IPR006059">
    <property type="entry name" value="SBP"/>
</dbReference>
<evidence type="ECO:0000256" key="1">
    <source>
        <dbReference type="SAM" id="MobiDB-lite"/>
    </source>
</evidence>
<dbReference type="PANTHER" id="PTHR43649">
    <property type="entry name" value="ARABINOSE-BINDING PROTEIN-RELATED"/>
    <property type="match status" value="1"/>
</dbReference>
<evidence type="ECO:0008006" key="5">
    <source>
        <dbReference type="Google" id="ProtNLM"/>
    </source>
</evidence>
<protein>
    <recommendedName>
        <fullName evidence="5">Sugar ABC transporter substrate-binding protein</fullName>
    </recommendedName>
</protein>
<accession>A0A4P6M3Q0</accession>
<evidence type="ECO:0000313" key="3">
    <source>
        <dbReference type="EMBL" id="QBE99774.1"/>
    </source>
</evidence>
<feature type="chain" id="PRO_5020989718" description="Sugar ABC transporter substrate-binding protein" evidence="2">
    <location>
        <begin position="31"/>
        <end position="434"/>
    </location>
</feature>
<dbReference type="RefSeq" id="WP_029467928.1">
    <property type="nucleotide sequence ID" value="NZ_CP035945.1"/>
</dbReference>
<dbReference type="PANTHER" id="PTHR43649:SF12">
    <property type="entry name" value="DIACETYLCHITOBIOSE BINDING PROTEIN DASA"/>
    <property type="match status" value="1"/>
</dbReference>